<comment type="caution">
    <text evidence="4">The sequence shown here is derived from an EMBL/GenBank/DDBJ whole genome shotgun (WGS) entry which is preliminary data.</text>
</comment>
<dbReference type="PANTHER" id="PTHR16305:SF35">
    <property type="entry name" value="TRANSCRIPTIONAL ACTIVATOR DOMAIN"/>
    <property type="match status" value="1"/>
</dbReference>
<dbReference type="InterPro" id="IPR000792">
    <property type="entry name" value="Tscrpt_reg_LuxR_C"/>
</dbReference>
<dbReference type="InterPro" id="IPR041664">
    <property type="entry name" value="AAA_16"/>
</dbReference>
<dbReference type="RefSeq" id="WP_266944262.1">
    <property type="nucleotide sequence ID" value="NZ_JAPEMK010000002.1"/>
</dbReference>
<dbReference type="Gene3D" id="1.10.10.10">
    <property type="entry name" value="Winged helix-like DNA-binding domain superfamily/Winged helix DNA-binding domain"/>
    <property type="match status" value="1"/>
</dbReference>
<dbReference type="InterPro" id="IPR016032">
    <property type="entry name" value="Sig_transdc_resp-reg_C-effctor"/>
</dbReference>
<evidence type="ECO:0000256" key="2">
    <source>
        <dbReference type="ARBA" id="ARBA00022840"/>
    </source>
</evidence>
<dbReference type="Pfam" id="PF13191">
    <property type="entry name" value="AAA_16"/>
    <property type="match status" value="1"/>
</dbReference>
<protein>
    <submittedName>
        <fullName evidence="4">AAA family ATPase</fullName>
    </submittedName>
</protein>
<reference evidence="4 5" key="1">
    <citation type="submission" date="2023-02" db="EMBL/GenBank/DDBJ databases">
        <authorList>
            <person name="Maleckis M."/>
        </authorList>
    </citation>
    <scope>NUCLEOTIDE SEQUENCE [LARGE SCALE GENOMIC DNA]</scope>
    <source>
        <strain evidence="4 5">P8-A2</strain>
        <plasmid evidence="4">unnamed1</plasmid>
    </source>
</reference>
<dbReference type="SUPFAM" id="SSF52540">
    <property type="entry name" value="P-loop containing nucleoside triphosphate hydrolases"/>
    <property type="match status" value="1"/>
</dbReference>
<evidence type="ECO:0000313" key="4">
    <source>
        <dbReference type="EMBL" id="MDU9001372.1"/>
    </source>
</evidence>
<keyword evidence="5" id="KW-1185">Reference proteome</keyword>
<dbReference type="PANTHER" id="PTHR16305">
    <property type="entry name" value="TESTICULAR SOLUBLE ADENYLYL CYCLASE"/>
    <property type="match status" value="1"/>
</dbReference>
<dbReference type="EMBL" id="JARAKF010000003">
    <property type="protein sequence ID" value="MDU9001372.1"/>
    <property type="molecule type" value="Genomic_DNA"/>
</dbReference>
<dbReference type="PRINTS" id="PR00038">
    <property type="entry name" value="HTHLUXR"/>
</dbReference>
<dbReference type="SMART" id="SM00421">
    <property type="entry name" value="HTH_LUXR"/>
    <property type="match status" value="1"/>
</dbReference>
<evidence type="ECO:0000313" key="5">
    <source>
        <dbReference type="Proteomes" id="UP001257627"/>
    </source>
</evidence>
<dbReference type="Pfam" id="PF00196">
    <property type="entry name" value="GerE"/>
    <property type="match status" value="1"/>
</dbReference>
<dbReference type="SUPFAM" id="SSF48452">
    <property type="entry name" value="TPR-like"/>
    <property type="match status" value="1"/>
</dbReference>
<dbReference type="SUPFAM" id="SSF46894">
    <property type="entry name" value="C-terminal effector domain of the bipartite response regulators"/>
    <property type="match status" value="1"/>
</dbReference>
<dbReference type="Gene3D" id="3.40.50.300">
    <property type="entry name" value="P-loop containing nucleotide triphosphate hydrolases"/>
    <property type="match status" value="1"/>
</dbReference>
<keyword evidence="1" id="KW-0547">Nucleotide-binding</keyword>
<keyword evidence="4" id="KW-0614">Plasmid</keyword>
<proteinExistence type="predicted"/>
<evidence type="ECO:0000259" key="3">
    <source>
        <dbReference type="PROSITE" id="PS50043"/>
    </source>
</evidence>
<dbReference type="Proteomes" id="UP001257627">
    <property type="component" value="Unassembled WGS sequence"/>
</dbReference>
<dbReference type="InterPro" id="IPR027417">
    <property type="entry name" value="P-loop_NTPase"/>
</dbReference>
<keyword evidence="2" id="KW-0067">ATP-binding</keyword>
<sequence>MIHRPVATTAAPLVGHEEEVAHIDRLLGDAGDGMGSAWVLVGEPGAGKSVLLDTAARRAARQGLNVLRAAGYENERKLVFAGLRRLLEPLLDGTRHLPGEQGEALLVALGLRGAPLRDPDDHSHRLLIYLGMLALLSRASRQRPLLLIVDDVQWLDLCTLDALTFAARRVAGDSVVILAAARSDQVPERLGNGFRQLAVPALGPQAAARLLDLQPAAPRGLLRAAILRQAAGNPLALVELARATADSSAGAEYALNGTLPLPQRLERMFTDRLSGLPRPTRRALLFAAAAEGSDLPAALLAASAGDPAADLDAWFAAENAGLVRLDSGRVRFCHPMTRSAVYQAATFAERREVHLALAEVLTDDPDRRAWHMAAATLAPDEEIAGLLQATAGRARRRGGYPAAAAALERAAQLTPDPDRRGQRLLEACDLAMRAGRPHWVERLAAQVVTVTSDPYLVTGATLLSCWAMAATARPNAALNRLLPLAESAVGTADSVALAALSQAAGAIYYTGDETHRRKALGLISAVPEGIGDGYRQLWARVCCDPLADRDAHLRRLRRATDGRGHSSHTPVLLGAAAWLLDETRTAVGLLGTALEQMRRVDPGKAHAGVGQTLATVQFESGAWEAAWALNEEVYEAAKENGLDPAMRSAMCVKAAMLALRGETHRARELADRAAAGADPRESRALHAAILAVRGAAACAEGDHELAFGHLRGLFTAGPDPQPLHYRASPYHVGDLAAEAVCVGRQAEAAAVLRSIAGRLAGGDASVRLTMQIHRARALLASDADSGEHFQAALADPEGEQWPFERARIALEYGQWLRRRRRTAQARTLFAQALATFQQLRARPWAEQAAEGLRACGAAMPPEDGGRGWLLDRLTPQQSQVVRLAASGLTNRQIADRLLLSPRTVGFHLYQAFPKLGVTTRAQLRDALVAGSGDRGRPGRPVPGR</sequence>
<dbReference type="InterPro" id="IPR036388">
    <property type="entry name" value="WH-like_DNA-bd_sf"/>
</dbReference>
<geneLocation type="plasmid" evidence="4">
    <name>unnamed1</name>
</geneLocation>
<gene>
    <name evidence="4" type="ORF">PU648_55875</name>
</gene>
<dbReference type="InterPro" id="IPR011990">
    <property type="entry name" value="TPR-like_helical_dom_sf"/>
</dbReference>
<accession>A0ABU3V5C2</accession>
<evidence type="ECO:0000256" key="1">
    <source>
        <dbReference type="ARBA" id="ARBA00022741"/>
    </source>
</evidence>
<name>A0ABU3V5C2_9ACTN</name>
<feature type="domain" description="HTH luxR-type" evidence="3">
    <location>
        <begin position="866"/>
        <end position="931"/>
    </location>
</feature>
<dbReference type="PROSITE" id="PS50043">
    <property type="entry name" value="HTH_LUXR_2"/>
    <property type="match status" value="1"/>
</dbReference>
<organism evidence="4 5">
    <name type="scientific">Streptomyces mirabilis</name>
    <dbReference type="NCBI Taxonomy" id="68239"/>
    <lineage>
        <taxon>Bacteria</taxon>
        <taxon>Bacillati</taxon>
        <taxon>Actinomycetota</taxon>
        <taxon>Actinomycetes</taxon>
        <taxon>Kitasatosporales</taxon>
        <taxon>Streptomycetaceae</taxon>
        <taxon>Streptomyces</taxon>
    </lineage>
</organism>
<dbReference type="CDD" id="cd06170">
    <property type="entry name" value="LuxR_C_like"/>
    <property type="match status" value="1"/>
</dbReference>